<dbReference type="STRING" id="1284197.S8ACT2"/>
<dbReference type="OMA" id="GWFKPHP"/>
<dbReference type="EMBL" id="AQGS01000522">
    <property type="protein sequence ID" value="EPS38886.1"/>
    <property type="molecule type" value="Genomic_DNA"/>
</dbReference>
<dbReference type="InterPro" id="IPR047122">
    <property type="entry name" value="Trans-enoyl_RdTase-like"/>
</dbReference>
<dbReference type="eggNOG" id="KOG1198">
    <property type="taxonomic scope" value="Eukaryota"/>
</dbReference>
<accession>S8ACT2</accession>
<name>S8ACT2_DACHA</name>
<dbReference type="Gene3D" id="3.40.50.720">
    <property type="entry name" value="NAD(P)-binding Rossmann-like Domain"/>
    <property type="match status" value="1"/>
</dbReference>
<dbReference type="PANTHER" id="PTHR45348">
    <property type="entry name" value="HYPOTHETICAL OXIDOREDUCTASE (EUROFUNG)"/>
    <property type="match status" value="1"/>
</dbReference>
<protein>
    <recommendedName>
        <fullName evidence="3">Enoyl reductase (ER) domain-containing protein</fullName>
    </recommendedName>
</protein>
<dbReference type="Proteomes" id="UP000015100">
    <property type="component" value="Unassembled WGS sequence"/>
</dbReference>
<feature type="domain" description="Enoyl reductase (ER)" evidence="3">
    <location>
        <begin position="2"/>
        <end position="348"/>
    </location>
</feature>
<dbReference type="AlphaFoldDB" id="S8ACT2"/>
<evidence type="ECO:0000256" key="2">
    <source>
        <dbReference type="ARBA" id="ARBA00023002"/>
    </source>
</evidence>
<dbReference type="SMART" id="SM00829">
    <property type="entry name" value="PKS_ER"/>
    <property type="match status" value="1"/>
</dbReference>
<reference evidence="4 5" key="1">
    <citation type="journal article" date="2013" name="PLoS Genet.">
        <title>Genomic mechanisms accounting for the adaptation to parasitism in nematode-trapping fungi.</title>
        <authorList>
            <person name="Meerupati T."/>
            <person name="Andersson K.M."/>
            <person name="Friman E."/>
            <person name="Kumar D."/>
            <person name="Tunlid A."/>
            <person name="Ahren D."/>
        </authorList>
    </citation>
    <scope>NUCLEOTIDE SEQUENCE [LARGE SCALE GENOMIC DNA]</scope>
    <source>
        <strain evidence="4 5">CBS 200.50</strain>
    </source>
</reference>
<organism evidence="4 5">
    <name type="scientific">Dactylellina haptotyla (strain CBS 200.50)</name>
    <name type="common">Nematode-trapping fungus</name>
    <name type="synonym">Monacrosporium haptotylum</name>
    <dbReference type="NCBI Taxonomy" id="1284197"/>
    <lineage>
        <taxon>Eukaryota</taxon>
        <taxon>Fungi</taxon>
        <taxon>Dikarya</taxon>
        <taxon>Ascomycota</taxon>
        <taxon>Pezizomycotina</taxon>
        <taxon>Orbiliomycetes</taxon>
        <taxon>Orbiliales</taxon>
        <taxon>Orbiliaceae</taxon>
        <taxon>Dactylellina</taxon>
    </lineage>
</organism>
<dbReference type="InterPro" id="IPR020843">
    <property type="entry name" value="ER"/>
</dbReference>
<dbReference type="PANTHER" id="PTHR45348:SF5">
    <property type="entry name" value="OXIDOREDUCTASE, PUTATIVE (AFU_ORTHOLOGUE AFUA_8G01420)-RELATED"/>
    <property type="match status" value="1"/>
</dbReference>
<dbReference type="SUPFAM" id="SSF51735">
    <property type="entry name" value="NAD(P)-binding Rossmann-fold domains"/>
    <property type="match status" value="1"/>
</dbReference>
<dbReference type="Gene3D" id="3.90.180.10">
    <property type="entry name" value="Medium-chain alcohol dehydrogenases, catalytic domain"/>
    <property type="match status" value="1"/>
</dbReference>
<dbReference type="OrthoDB" id="3233595at2759"/>
<dbReference type="CDD" id="cd08249">
    <property type="entry name" value="enoyl_reductase_like"/>
    <property type="match status" value="1"/>
</dbReference>
<keyword evidence="5" id="KW-1185">Reference proteome</keyword>
<sequence>MATMKSLTINPDASSTLTEIPIPTPGPHEVLVKVVVAGSNPKDWKLPQWYNKPANTGDDMAGIVEAVGSEVYEFKKGDRVMAYRYWLNPYGTYAEYAIAYDFMTVKIPEKVSFEEAATIPLAALTAVVGLYETLRLPQPWIPATKPIPLVVYGAATAVGAFAIKLAKLSNIHPIIGVVGRGKDFAETLIDRSKGDELVDYRDGNEAVVKGIHAALKKNGFEKVDHVFDTVSEHGSAVDAAAVLSETGKIAGVLSLSMDEKTKVLPKDLNWELTLVSWTYETEWKEGSEERKQGAIVAGREMGFLYMRWMVRGLDEGWFKGHPYEIVEGGLNGVSGALKKLKDGKSSAVKFVYRVEDTK</sequence>
<dbReference type="SUPFAM" id="SSF50129">
    <property type="entry name" value="GroES-like"/>
    <property type="match status" value="1"/>
</dbReference>
<evidence type="ECO:0000256" key="1">
    <source>
        <dbReference type="ARBA" id="ARBA00008072"/>
    </source>
</evidence>
<proteinExistence type="inferred from homology"/>
<dbReference type="HOGENOM" id="CLU_026673_16_0_1"/>
<dbReference type="InterPro" id="IPR013154">
    <property type="entry name" value="ADH-like_N"/>
</dbReference>
<reference evidence="5" key="2">
    <citation type="submission" date="2013-04" db="EMBL/GenBank/DDBJ databases">
        <title>Genomic mechanisms accounting for the adaptation to parasitism in nematode-trapping fungi.</title>
        <authorList>
            <person name="Ahren D.G."/>
        </authorList>
    </citation>
    <scope>NUCLEOTIDE SEQUENCE [LARGE SCALE GENOMIC DNA]</scope>
    <source>
        <strain evidence="5">CBS 200.50</strain>
    </source>
</reference>
<comment type="similarity">
    <text evidence="1">Belongs to the zinc-containing alcohol dehydrogenase family.</text>
</comment>
<gene>
    <name evidence="4" type="ORF">H072_7372</name>
</gene>
<dbReference type="InterPro" id="IPR036291">
    <property type="entry name" value="NAD(P)-bd_dom_sf"/>
</dbReference>
<dbReference type="InterPro" id="IPR011032">
    <property type="entry name" value="GroES-like_sf"/>
</dbReference>
<keyword evidence="2" id="KW-0560">Oxidoreductase</keyword>
<comment type="caution">
    <text evidence="4">The sequence shown here is derived from an EMBL/GenBank/DDBJ whole genome shotgun (WGS) entry which is preliminary data.</text>
</comment>
<dbReference type="Pfam" id="PF08240">
    <property type="entry name" value="ADH_N"/>
    <property type="match status" value="1"/>
</dbReference>
<dbReference type="GO" id="GO:0016651">
    <property type="term" value="F:oxidoreductase activity, acting on NAD(P)H"/>
    <property type="evidence" value="ECO:0007669"/>
    <property type="project" value="InterPro"/>
</dbReference>
<evidence type="ECO:0000259" key="3">
    <source>
        <dbReference type="SMART" id="SM00829"/>
    </source>
</evidence>
<evidence type="ECO:0000313" key="5">
    <source>
        <dbReference type="Proteomes" id="UP000015100"/>
    </source>
</evidence>
<evidence type="ECO:0000313" key="4">
    <source>
        <dbReference type="EMBL" id="EPS38886.1"/>
    </source>
</evidence>